<evidence type="ECO:0000256" key="2">
    <source>
        <dbReference type="ARBA" id="ARBA00022723"/>
    </source>
</evidence>
<feature type="domain" description="Fe2OG dioxygenase" evidence="8">
    <location>
        <begin position="194"/>
        <end position="338"/>
    </location>
</feature>
<feature type="signal peptide" evidence="7">
    <location>
        <begin position="1"/>
        <end position="16"/>
    </location>
</feature>
<feature type="region of interest" description="Disordered" evidence="6">
    <location>
        <begin position="23"/>
        <end position="52"/>
    </location>
</feature>
<reference evidence="9" key="1">
    <citation type="submission" date="2021-11" db="EMBL/GenBank/DDBJ databases">
        <authorList>
            <consortium name="Genoscope - CEA"/>
            <person name="William W."/>
        </authorList>
    </citation>
    <scope>NUCLEOTIDE SEQUENCE</scope>
</reference>
<dbReference type="InterPro" id="IPR045054">
    <property type="entry name" value="P4HA-like"/>
</dbReference>
<dbReference type="AlphaFoldDB" id="A0A8J2WER9"/>
<sequence length="351" mass="37483">MHPSTIALLCLCGSRALRPPSPVFTQRRRCSHSATPRGFGSTPTKTKKKKAKREGLFRVELRHADGVGAAMGASAAAVGWESDTNEATRTDVAGVPGAFVIRNALTPKECDRLAALANEAGFEEAPKDERRDQQNGAVSLAVDLDPVFRRCAPLLPPRVLAYRAAATADRWAAPGGTERRRCPGAPEGLYELSGLNPRLRVYRYRADSGDVFRPHRDDCWPGSTLAGTVLSEDGWAYAADRRGRWAFRPGVDRVSHLSMLLYLTDDCEGGATTFFDDDGGPPVPVAPEKGAALCFWQSFKLGRDGVRDAALAPVHEGSPVTGGGAKLAVRSDVLYAFPVDGEAPAPASSSG</sequence>
<dbReference type="InterPro" id="IPR005123">
    <property type="entry name" value="Oxoglu/Fe-dep_dioxygenase_dom"/>
</dbReference>
<evidence type="ECO:0000313" key="10">
    <source>
        <dbReference type="Proteomes" id="UP000789595"/>
    </source>
</evidence>
<evidence type="ECO:0000256" key="1">
    <source>
        <dbReference type="ARBA" id="ARBA00001961"/>
    </source>
</evidence>
<protein>
    <recommendedName>
        <fullName evidence="8">Fe2OG dioxygenase domain-containing protein</fullName>
    </recommendedName>
</protein>
<evidence type="ECO:0000256" key="5">
    <source>
        <dbReference type="ARBA" id="ARBA00023004"/>
    </source>
</evidence>
<keyword evidence="2" id="KW-0479">Metal-binding</keyword>
<dbReference type="InterPro" id="IPR006620">
    <property type="entry name" value="Pro_4_hyd_alph"/>
</dbReference>
<keyword evidence="5" id="KW-0408">Iron</keyword>
<evidence type="ECO:0000256" key="4">
    <source>
        <dbReference type="ARBA" id="ARBA00023002"/>
    </source>
</evidence>
<organism evidence="9 10">
    <name type="scientific">Pelagomonas calceolata</name>
    <dbReference type="NCBI Taxonomy" id="35677"/>
    <lineage>
        <taxon>Eukaryota</taxon>
        <taxon>Sar</taxon>
        <taxon>Stramenopiles</taxon>
        <taxon>Ochrophyta</taxon>
        <taxon>Pelagophyceae</taxon>
        <taxon>Pelagomonadales</taxon>
        <taxon>Pelagomonadaceae</taxon>
        <taxon>Pelagomonas</taxon>
    </lineage>
</organism>
<dbReference type="InterPro" id="IPR044862">
    <property type="entry name" value="Pro_4_hyd_alph_FE2OG_OXY"/>
</dbReference>
<dbReference type="GO" id="GO:0004656">
    <property type="term" value="F:procollagen-proline 4-dioxygenase activity"/>
    <property type="evidence" value="ECO:0007669"/>
    <property type="project" value="TreeGrafter"/>
</dbReference>
<dbReference type="GO" id="GO:0005506">
    <property type="term" value="F:iron ion binding"/>
    <property type="evidence" value="ECO:0007669"/>
    <property type="project" value="InterPro"/>
</dbReference>
<dbReference type="EMBL" id="CAKKNE010000001">
    <property type="protein sequence ID" value="CAH0365565.1"/>
    <property type="molecule type" value="Genomic_DNA"/>
</dbReference>
<evidence type="ECO:0000256" key="7">
    <source>
        <dbReference type="SAM" id="SignalP"/>
    </source>
</evidence>
<dbReference type="Proteomes" id="UP000789595">
    <property type="component" value="Unassembled WGS sequence"/>
</dbReference>
<dbReference type="GO" id="GO:0031418">
    <property type="term" value="F:L-ascorbic acid binding"/>
    <property type="evidence" value="ECO:0007669"/>
    <property type="project" value="InterPro"/>
</dbReference>
<keyword evidence="4" id="KW-0560">Oxidoreductase</keyword>
<dbReference type="PANTHER" id="PTHR10869">
    <property type="entry name" value="PROLYL 4-HYDROXYLASE ALPHA SUBUNIT"/>
    <property type="match status" value="1"/>
</dbReference>
<proteinExistence type="predicted"/>
<dbReference type="Gene3D" id="2.60.120.620">
    <property type="entry name" value="q2cbj1_9rhob like domain"/>
    <property type="match status" value="1"/>
</dbReference>
<feature type="chain" id="PRO_5035265419" description="Fe2OG dioxygenase domain-containing protein" evidence="7">
    <location>
        <begin position="17"/>
        <end position="351"/>
    </location>
</feature>
<evidence type="ECO:0000256" key="3">
    <source>
        <dbReference type="ARBA" id="ARBA00022964"/>
    </source>
</evidence>
<evidence type="ECO:0000313" key="9">
    <source>
        <dbReference type="EMBL" id="CAH0365565.1"/>
    </source>
</evidence>
<evidence type="ECO:0000256" key="6">
    <source>
        <dbReference type="SAM" id="MobiDB-lite"/>
    </source>
</evidence>
<name>A0A8J2WER9_9STRA</name>
<evidence type="ECO:0000259" key="8">
    <source>
        <dbReference type="PROSITE" id="PS51471"/>
    </source>
</evidence>
<comment type="cofactor">
    <cofactor evidence="1">
        <name>L-ascorbate</name>
        <dbReference type="ChEBI" id="CHEBI:38290"/>
    </cofactor>
</comment>
<dbReference type="OrthoDB" id="197550at2759"/>
<keyword evidence="3" id="KW-0223">Dioxygenase</keyword>
<dbReference type="SMART" id="SM00702">
    <property type="entry name" value="P4Hc"/>
    <property type="match status" value="1"/>
</dbReference>
<gene>
    <name evidence="9" type="ORF">PECAL_1P20110</name>
</gene>
<dbReference type="PROSITE" id="PS51471">
    <property type="entry name" value="FE2OG_OXY"/>
    <property type="match status" value="1"/>
</dbReference>
<dbReference type="GO" id="GO:0005783">
    <property type="term" value="C:endoplasmic reticulum"/>
    <property type="evidence" value="ECO:0007669"/>
    <property type="project" value="TreeGrafter"/>
</dbReference>
<dbReference type="PANTHER" id="PTHR10869:SF247">
    <property type="entry name" value="FE2OG DIOXYGENASE DOMAIN-CONTAINING PROTEIN"/>
    <property type="match status" value="1"/>
</dbReference>
<dbReference type="Pfam" id="PF13640">
    <property type="entry name" value="2OG-FeII_Oxy_3"/>
    <property type="match status" value="1"/>
</dbReference>
<comment type="caution">
    <text evidence="9">The sequence shown here is derived from an EMBL/GenBank/DDBJ whole genome shotgun (WGS) entry which is preliminary data.</text>
</comment>
<keyword evidence="7" id="KW-0732">Signal</keyword>
<accession>A0A8J2WER9</accession>
<keyword evidence="10" id="KW-1185">Reference proteome</keyword>